<gene>
    <name evidence="2" type="ORF">B0H17DRAFT_1136543</name>
</gene>
<evidence type="ECO:0000313" key="3">
    <source>
        <dbReference type="Proteomes" id="UP001221757"/>
    </source>
</evidence>
<reference evidence="2" key="1">
    <citation type="submission" date="2023-03" db="EMBL/GenBank/DDBJ databases">
        <title>Massive genome expansion in bonnet fungi (Mycena s.s.) driven by repeated elements and novel gene families across ecological guilds.</title>
        <authorList>
            <consortium name="Lawrence Berkeley National Laboratory"/>
            <person name="Harder C.B."/>
            <person name="Miyauchi S."/>
            <person name="Viragh M."/>
            <person name="Kuo A."/>
            <person name="Thoen E."/>
            <person name="Andreopoulos B."/>
            <person name="Lu D."/>
            <person name="Skrede I."/>
            <person name="Drula E."/>
            <person name="Henrissat B."/>
            <person name="Morin E."/>
            <person name="Kohler A."/>
            <person name="Barry K."/>
            <person name="LaButti K."/>
            <person name="Morin E."/>
            <person name="Salamov A."/>
            <person name="Lipzen A."/>
            <person name="Mereny Z."/>
            <person name="Hegedus B."/>
            <person name="Baldrian P."/>
            <person name="Stursova M."/>
            <person name="Weitz H."/>
            <person name="Taylor A."/>
            <person name="Grigoriev I.V."/>
            <person name="Nagy L.G."/>
            <person name="Martin F."/>
            <person name="Kauserud H."/>
        </authorList>
    </citation>
    <scope>NUCLEOTIDE SEQUENCE</scope>
    <source>
        <strain evidence="2">CBHHK067</strain>
    </source>
</reference>
<evidence type="ECO:0000256" key="1">
    <source>
        <dbReference type="SAM" id="MobiDB-lite"/>
    </source>
</evidence>
<dbReference type="EMBL" id="JARKIE010000091">
    <property type="protein sequence ID" value="KAJ7687037.1"/>
    <property type="molecule type" value="Genomic_DNA"/>
</dbReference>
<feature type="compositionally biased region" description="Acidic residues" evidence="1">
    <location>
        <begin position="251"/>
        <end position="261"/>
    </location>
</feature>
<comment type="caution">
    <text evidence="2">The sequence shown here is derived from an EMBL/GenBank/DDBJ whole genome shotgun (WGS) entry which is preliminary data.</text>
</comment>
<dbReference type="Proteomes" id="UP001221757">
    <property type="component" value="Unassembled WGS sequence"/>
</dbReference>
<keyword evidence="3" id="KW-1185">Reference proteome</keyword>
<accession>A0AAD7DAJ1</accession>
<sequence>MGFAMFSKGHTLDTLVSTEVESWDSLKFFTDILKLCLSNPDVLGCATSWWGSARCTPRRARAQKGGRTRDVTQWGVLLYEMPQTFGYSLFDGCRHSALDVQGGHEVHFKWAHSGHQRKEEDLNELPAILQVDRAQVRCKPQALKGDPVNPNSINDVETIAKLRNVLKTRKCFWYEILDREKELEKEEYERLVEGGSSDAGLLKCQQVRKKLEALVHARASKVSSKLLPLICHSGPPSVCSGDSNWERMMDPDAEEDKDDEE</sequence>
<protein>
    <submittedName>
        <fullName evidence="2">Uncharacterized protein</fullName>
    </submittedName>
</protein>
<feature type="region of interest" description="Disordered" evidence="1">
    <location>
        <begin position="239"/>
        <end position="261"/>
    </location>
</feature>
<organism evidence="2 3">
    <name type="scientific">Mycena rosella</name>
    <name type="common">Pink bonnet</name>
    <name type="synonym">Agaricus rosellus</name>
    <dbReference type="NCBI Taxonomy" id="1033263"/>
    <lineage>
        <taxon>Eukaryota</taxon>
        <taxon>Fungi</taxon>
        <taxon>Dikarya</taxon>
        <taxon>Basidiomycota</taxon>
        <taxon>Agaricomycotina</taxon>
        <taxon>Agaricomycetes</taxon>
        <taxon>Agaricomycetidae</taxon>
        <taxon>Agaricales</taxon>
        <taxon>Marasmiineae</taxon>
        <taxon>Mycenaceae</taxon>
        <taxon>Mycena</taxon>
    </lineage>
</organism>
<proteinExistence type="predicted"/>
<name>A0AAD7DAJ1_MYCRO</name>
<dbReference type="AlphaFoldDB" id="A0AAD7DAJ1"/>
<evidence type="ECO:0000313" key="2">
    <source>
        <dbReference type="EMBL" id="KAJ7687037.1"/>
    </source>
</evidence>